<name>A0AA36AKU0_OCTVU</name>
<evidence type="ECO:0000313" key="1">
    <source>
        <dbReference type="EMBL" id="CAI9717948.1"/>
    </source>
</evidence>
<dbReference type="AlphaFoldDB" id="A0AA36AKU0"/>
<reference evidence="1" key="1">
    <citation type="submission" date="2023-08" db="EMBL/GenBank/DDBJ databases">
        <authorList>
            <person name="Alioto T."/>
            <person name="Alioto T."/>
            <person name="Gomez Garrido J."/>
        </authorList>
    </citation>
    <scope>NUCLEOTIDE SEQUENCE</scope>
</reference>
<protein>
    <submittedName>
        <fullName evidence="1">Uncharacterized protein</fullName>
    </submittedName>
</protein>
<sequence length="104" mass="12040">MKDVSNTIADWEERKLRCACRKPLMRYRVNVQNRSIRVPEVVCTKVPQTGYSNARGRLPGELGAKRFEKWAVALHTLVVITSVKDIKFSEFPSEWMDIRITTSE</sequence>
<evidence type="ECO:0000313" key="2">
    <source>
        <dbReference type="Proteomes" id="UP001162480"/>
    </source>
</evidence>
<organism evidence="1 2">
    <name type="scientific">Octopus vulgaris</name>
    <name type="common">Common octopus</name>
    <dbReference type="NCBI Taxonomy" id="6645"/>
    <lineage>
        <taxon>Eukaryota</taxon>
        <taxon>Metazoa</taxon>
        <taxon>Spiralia</taxon>
        <taxon>Lophotrochozoa</taxon>
        <taxon>Mollusca</taxon>
        <taxon>Cephalopoda</taxon>
        <taxon>Coleoidea</taxon>
        <taxon>Octopodiformes</taxon>
        <taxon>Octopoda</taxon>
        <taxon>Incirrata</taxon>
        <taxon>Octopodidae</taxon>
        <taxon>Octopus</taxon>
    </lineage>
</organism>
<gene>
    <name evidence="1" type="ORF">OCTVUL_1B026319</name>
</gene>
<accession>A0AA36AKU0</accession>
<dbReference type="EMBL" id="OX597815">
    <property type="protein sequence ID" value="CAI9717948.1"/>
    <property type="molecule type" value="Genomic_DNA"/>
</dbReference>
<proteinExistence type="predicted"/>
<dbReference type="Proteomes" id="UP001162480">
    <property type="component" value="Chromosome 2"/>
</dbReference>
<keyword evidence="2" id="KW-1185">Reference proteome</keyword>